<feature type="non-terminal residue" evidence="2">
    <location>
        <position position="179"/>
    </location>
</feature>
<protein>
    <submittedName>
        <fullName evidence="2">Uncharacterized protein</fullName>
    </submittedName>
</protein>
<name>A0A813D1H5_POLGL</name>
<evidence type="ECO:0000313" key="2">
    <source>
        <dbReference type="EMBL" id="CAE8581361.1"/>
    </source>
</evidence>
<keyword evidence="1" id="KW-0472">Membrane</keyword>
<keyword evidence="3" id="KW-1185">Reference proteome</keyword>
<feature type="transmembrane region" description="Helical" evidence="1">
    <location>
        <begin position="152"/>
        <end position="173"/>
    </location>
</feature>
<feature type="transmembrane region" description="Helical" evidence="1">
    <location>
        <begin position="79"/>
        <end position="109"/>
    </location>
</feature>
<accession>A0A813D1H5</accession>
<proteinExistence type="predicted"/>
<dbReference type="Proteomes" id="UP000654075">
    <property type="component" value="Unassembled WGS sequence"/>
</dbReference>
<evidence type="ECO:0000256" key="1">
    <source>
        <dbReference type="SAM" id="Phobius"/>
    </source>
</evidence>
<evidence type="ECO:0000313" key="3">
    <source>
        <dbReference type="Proteomes" id="UP000654075"/>
    </source>
</evidence>
<gene>
    <name evidence="2" type="ORF">PGLA1383_LOCUS389</name>
</gene>
<dbReference type="AlphaFoldDB" id="A0A813D1H5"/>
<sequence>MTCFTFAVMSPRALSVRVQLCFPYFRGIFSMCSPFVVVVVVVSILLSEQFLHRVVSALPFQRSLRFPGRSVFLRVSQALLFGFVLDILMMTCVLGVLFTLLFAFVGTVVLDILLVTCGFEVLYQTLLIAFVALLVLDIFVVTCGFEVLYQKFAFVVTLVQDIFVGTCGFEVLYQTLLLL</sequence>
<keyword evidence="1" id="KW-1133">Transmembrane helix</keyword>
<organism evidence="2 3">
    <name type="scientific">Polarella glacialis</name>
    <name type="common">Dinoflagellate</name>
    <dbReference type="NCBI Taxonomy" id="89957"/>
    <lineage>
        <taxon>Eukaryota</taxon>
        <taxon>Sar</taxon>
        <taxon>Alveolata</taxon>
        <taxon>Dinophyceae</taxon>
        <taxon>Suessiales</taxon>
        <taxon>Suessiaceae</taxon>
        <taxon>Polarella</taxon>
    </lineage>
</organism>
<feature type="transmembrane region" description="Helical" evidence="1">
    <location>
        <begin position="121"/>
        <end position="145"/>
    </location>
</feature>
<reference evidence="2" key="1">
    <citation type="submission" date="2021-02" db="EMBL/GenBank/DDBJ databases">
        <authorList>
            <person name="Dougan E. K."/>
            <person name="Rhodes N."/>
            <person name="Thang M."/>
            <person name="Chan C."/>
        </authorList>
    </citation>
    <scope>NUCLEOTIDE SEQUENCE</scope>
</reference>
<feature type="transmembrane region" description="Helical" evidence="1">
    <location>
        <begin position="25"/>
        <end position="46"/>
    </location>
</feature>
<keyword evidence="1" id="KW-0812">Transmembrane</keyword>
<dbReference type="EMBL" id="CAJNNV010000077">
    <property type="protein sequence ID" value="CAE8581361.1"/>
    <property type="molecule type" value="Genomic_DNA"/>
</dbReference>
<comment type="caution">
    <text evidence="2">The sequence shown here is derived from an EMBL/GenBank/DDBJ whole genome shotgun (WGS) entry which is preliminary data.</text>
</comment>